<gene>
    <name evidence="2" type="ORF">HUK38_05325</name>
</gene>
<proteinExistence type="predicted"/>
<accession>A0A839HAC2</accession>
<evidence type="ECO:0000256" key="1">
    <source>
        <dbReference type="SAM" id="MobiDB-lite"/>
    </source>
</evidence>
<evidence type="ECO:0000313" key="3">
    <source>
        <dbReference type="Proteomes" id="UP000548632"/>
    </source>
</evidence>
<comment type="caution">
    <text evidence="2">The sequence shown here is derived from an EMBL/GenBank/DDBJ whole genome shotgun (WGS) entry which is preliminary data.</text>
</comment>
<sequence>MGLKVLIRVDRVAAILAGCDCYGELIADIDPAELNLDERQALAQAPEHHGMTDLTAPFPPPGNYPAPPETATPDVHAWLRWRIKCANLYERACKAQLAKWDQEAETYIAYWSQQPLERFITKDWPAIYYTAALPNHHGDGPPLPESDAMAARARIETALADKLNDAHALADKRNRAAERHKLQRETDRTAAQIRRAEQLAAWVNEYMDDNARARFKLNLLPEDEILDAIRAAAYRSLDEFPRYRKIRFNDVDHSERCSGSQSLDCDTDDAKHLTAAQFELYRQIETKAPPGAKLKALVHSCACESCNAGLIRRSVQVVIPVGELLFSREYALDGNTAAIDFDTDGDHN</sequence>
<dbReference type="RefSeq" id="WP_182583204.1">
    <property type="nucleotide sequence ID" value="NZ_JABVCQ010000008.1"/>
</dbReference>
<dbReference type="EMBL" id="JABVCQ010000008">
    <property type="protein sequence ID" value="MBB1125654.1"/>
    <property type="molecule type" value="Genomic_DNA"/>
</dbReference>
<keyword evidence="3" id="KW-1185">Reference proteome</keyword>
<dbReference type="Proteomes" id="UP000548632">
    <property type="component" value="Unassembled WGS sequence"/>
</dbReference>
<evidence type="ECO:0000313" key="2">
    <source>
        <dbReference type="EMBL" id="MBB1125654.1"/>
    </source>
</evidence>
<dbReference type="AlphaFoldDB" id="A0A839HAC2"/>
<name>A0A839HAC2_9GAMM</name>
<feature type="compositionally biased region" description="Pro residues" evidence="1">
    <location>
        <begin position="57"/>
        <end position="69"/>
    </location>
</feature>
<protein>
    <submittedName>
        <fullName evidence="2">Uncharacterized protein</fullName>
    </submittedName>
</protein>
<organism evidence="2 3">
    <name type="scientific">Thiospirillum jenense</name>
    <dbReference type="NCBI Taxonomy" id="1653858"/>
    <lineage>
        <taxon>Bacteria</taxon>
        <taxon>Pseudomonadati</taxon>
        <taxon>Pseudomonadota</taxon>
        <taxon>Gammaproteobacteria</taxon>
        <taxon>Chromatiales</taxon>
        <taxon>Chromatiaceae</taxon>
        <taxon>Thiospirillum</taxon>
    </lineage>
</organism>
<feature type="region of interest" description="Disordered" evidence="1">
    <location>
        <begin position="50"/>
        <end position="69"/>
    </location>
</feature>
<reference evidence="2 3" key="1">
    <citation type="journal article" date="2020" name="Arch. Microbiol.">
        <title>The genome sequence of the giant phototrophic gammaproteobacterium Thiospirillum jenense gives insight into its physiological properties and phylogenetic relationships.</title>
        <authorList>
            <person name="Imhoff J.F."/>
            <person name="Meyer T.E."/>
            <person name="Kyndt J.A."/>
        </authorList>
    </citation>
    <scope>NUCLEOTIDE SEQUENCE [LARGE SCALE GENOMIC DNA]</scope>
    <source>
        <strain evidence="2 3">DSM 216</strain>
    </source>
</reference>